<protein>
    <submittedName>
        <fullName evidence="3">ABC transporter permease subunit</fullName>
    </submittedName>
</protein>
<organism evidence="3 4">
    <name type="scientific">Terrisporobacter hibernicus</name>
    <dbReference type="NCBI Taxonomy" id="2813371"/>
    <lineage>
        <taxon>Bacteria</taxon>
        <taxon>Bacillati</taxon>
        <taxon>Bacillota</taxon>
        <taxon>Clostridia</taxon>
        <taxon>Peptostreptococcales</taxon>
        <taxon>Peptostreptococcaceae</taxon>
        <taxon>Terrisporobacter</taxon>
    </lineage>
</organism>
<feature type="transmembrane region" description="Helical" evidence="2">
    <location>
        <begin position="268"/>
        <end position="292"/>
    </location>
</feature>
<feature type="transmembrane region" description="Helical" evidence="2">
    <location>
        <begin position="355"/>
        <end position="376"/>
    </location>
</feature>
<feature type="coiled-coil region" evidence="1">
    <location>
        <begin position="61"/>
        <end position="139"/>
    </location>
</feature>
<dbReference type="KEGG" id="tem:JW646_10380"/>
<evidence type="ECO:0000313" key="4">
    <source>
        <dbReference type="Proteomes" id="UP001198983"/>
    </source>
</evidence>
<dbReference type="Proteomes" id="UP001198983">
    <property type="component" value="Chromosome"/>
</dbReference>
<evidence type="ECO:0000313" key="3">
    <source>
        <dbReference type="EMBL" id="UEL46075.1"/>
    </source>
</evidence>
<evidence type="ECO:0000256" key="1">
    <source>
        <dbReference type="SAM" id="Coils"/>
    </source>
</evidence>
<feature type="transmembrane region" description="Helical" evidence="2">
    <location>
        <begin position="172"/>
        <end position="191"/>
    </location>
</feature>
<feature type="transmembrane region" description="Helical" evidence="2">
    <location>
        <begin position="212"/>
        <end position="241"/>
    </location>
</feature>
<dbReference type="AlphaFoldDB" id="A0AAX2ZBR1"/>
<keyword evidence="2" id="KW-1133">Transmembrane helix</keyword>
<reference evidence="3 4" key="1">
    <citation type="journal article" date="2023" name="Int. J. Syst. Evol. Microbiol.">
        <title>Terrisporobacter hibernicus sp. nov., isolated from bovine faeces in Northern Ireland.</title>
        <authorList>
            <person name="Mitchell M."/>
            <person name="Nguyen S.V."/>
            <person name="Connor M."/>
            <person name="Fairley D.J."/>
            <person name="Donoghue O."/>
            <person name="Marshall H."/>
            <person name="Koolman L."/>
            <person name="McMullan G."/>
            <person name="Schaffer K.E."/>
            <person name="McGrath J.W."/>
            <person name="Fanning S."/>
        </authorList>
    </citation>
    <scope>NUCLEOTIDE SEQUENCE [LARGE SCALE GENOMIC DNA]</scope>
    <source>
        <strain evidence="3 4">MCA3</strain>
    </source>
</reference>
<keyword evidence="4" id="KW-1185">Reference proteome</keyword>
<keyword evidence="1" id="KW-0175">Coiled coil</keyword>
<evidence type="ECO:0000256" key="2">
    <source>
        <dbReference type="SAM" id="Phobius"/>
    </source>
</evidence>
<dbReference type="PANTHER" id="PTHR37305">
    <property type="entry name" value="INTEGRAL MEMBRANE PROTEIN-RELATED"/>
    <property type="match status" value="1"/>
</dbReference>
<sequence>MLDLIKFELYKIFSKKSVRIILLLTILLGIFNVVAESVSVKYQGVDHIDDVYNIMKEYEGKAITEESAIKAENTINDLKEKKSRGEKLTEKEIVYMNYLYDTMRPPYPAYTVNNELYTVDEMKDEMNKLKNENKTDTYEYKNLNFIYEKVKNVEEPKFYFSHGWLKTADFKAIATLITTLIAVGLAAIFSDEYQSNSAQIMLSCKYGKNKMVLSKMITGLIFTATIFIIINVVHMIGVLLYDFRGWDAPLELFKYYTNTPFDMRVIDFYITGLGISFIGAILYSLVTMLISLLVKNNMVALLLSLGLYYIPAFFGNFIPMDSVGRLFREMNLAEAISIEGMFVNSSTYNILGKPVMYSTLLISLVAVFIPIIMYLIKYFGKKQTI</sequence>
<dbReference type="GO" id="GO:0005886">
    <property type="term" value="C:plasma membrane"/>
    <property type="evidence" value="ECO:0007669"/>
    <property type="project" value="UniProtKB-SubCell"/>
</dbReference>
<name>A0AAX2ZBR1_9FIRM</name>
<gene>
    <name evidence="3" type="ORF">JW646_10380</name>
</gene>
<dbReference type="EMBL" id="CP081135">
    <property type="protein sequence ID" value="UEL46075.1"/>
    <property type="molecule type" value="Genomic_DNA"/>
</dbReference>
<accession>A0AAX2ZBR1</accession>
<dbReference type="RefSeq" id="WP_228415161.1">
    <property type="nucleotide sequence ID" value="NZ_CP081135.1"/>
</dbReference>
<feature type="transmembrane region" description="Helical" evidence="2">
    <location>
        <begin position="299"/>
        <end position="318"/>
    </location>
</feature>
<dbReference type="PANTHER" id="PTHR37305:SF1">
    <property type="entry name" value="MEMBRANE PROTEIN"/>
    <property type="match status" value="1"/>
</dbReference>
<dbReference type="GO" id="GO:0140359">
    <property type="term" value="F:ABC-type transporter activity"/>
    <property type="evidence" value="ECO:0007669"/>
    <property type="project" value="InterPro"/>
</dbReference>
<keyword evidence="2" id="KW-0472">Membrane</keyword>
<proteinExistence type="predicted"/>
<keyword evidence="2" id="KW-0812">Transmembrane</keyword>